<sequence length="66" mass="6985">MPTAQVLLVCPDGDFGTSRFKGQWHSTSPDASGKQVASHEDTVAPKQCPELALNAEANLTSVCPLM</sequence>
<name>A0A1L3FAW5_BRAJP</name>
<accession>A0A1L3FAW5</accession>
<dbReference type="Proteomes" id="UP000181962">
    <property type="component" value="Chromosome"/>
</dbReference>
<proteinExistence type="predicted"/>
<evidence type="ECO:0000313" key="1">
    <source>
        <dbReference type="EMBL" id="APG10382.1"/>
    </source>
</evidence>
<dbReference type="EMBL" id="CP017637">
    <property type="protein sequence ID" value="APG10382.1"/>
    <property type="molecule type" value="Genomic_DNA"/>
</dbReference>
<reference evidence="1 2" key="1">
    <citation type="submission" date="2016-11" db="EMBL/GenBank/DDBJ databases">
        <title>Complete Genome Sequence of Bradyrhizobium sp. strain J5, an isolated from soybean nodule in Hokkaido.</title>
        <authorList>
            <person name="Kanehara K."/>
        </authorList>
    </citation>
    <scope>NUCLEOTIDE SEQUENCE [LARGE SCALE GENOMIC DNA]</scope>
    <source>
        <strain evidence="1 2">J5</strain>
    </source>
</reference>
<evidence type="ECO:0000313" key="2">
    <source>
        <dbReference type="Proteomes" id="UP000181962"/>
    </source>
</evidence>
<gene>
    <name evidence="1" type="ORF">BKD09_18800</name>
</gene>
<dbReference type="AlphaFoldDB" id="A0A1L3FAW5"/>
<protein>
    <submittedName>
        <fullName evidence="1">Uncharacterized protein</fullName>
    </submittedName>
</protein>
<organism evidence="1 2">
    <name type="scientific">Bradyrhizobium japonicum</name>
    <dbReference type="NCBI Taxonomy" id="375"/>
    <lineage>
        <taxon>Bacteria</taxon>
        <taxon>Pseudomonadati</taxon>
        <taxon>Pseudomonadota</taxon>
        <taxon>Alphaproteobacteria</taxon>
        <taxon>Hyphomicrobiales</taxon>
        <taxon>Nitrobacteraceae</taxon>
        <taxon>Bradyrhizobium</taxon>
    </lineage>
</organism>